<accession>A0ABV8TCL8</accession>
<comment type="caution">
    <text evidence="1">The sequence shown here is derived from an EMBL/GenBank/DDBJ whole genome shotgun (WGS) entry which is preliminary data.</text>
</comment>
<proteinExistence type="predicted"/>
<gene>
    <name evidence="1" type="ORF">ACFPC0_11180</name>
</gene>
<dbReference type="EMBL" id="JBHSDP010000011">
    <property type="protein sequence ID" value="MFC4328390.1"/>
    <property type="molecule type" value="Genomic_DNA"/>
</dbReference>
<sequence length="225" mass="25184">MRELGEPVQTPAILLMMERILASREGWDEEPEWGLAYAPPLTMVAHVAQQHGADAAELEGVLAHTVPVPAEAWERAGDPQIVLDYFEKLLTAPKTEADKQIGDRIRGGIVPESVLGGNQPLPPPMAAWFLAEVWLPPQRLRGEFARRRKTGEEQIVLSDLPDRLEARCVWAVDMWGRNYMGQMDRHSGKFSYVEDKGEGDYLHTSQRETRALRGILSALTTPLPN</sequence>
<name>A0ABV8TCL8_9ACTN</name>
<evidence type="ECO:0000313" key="2">
    <source>
        <dbReference type="Proteomes" id="UP001595824"/>
    </source>
</evidence>
<dbReference type="Proteomes" id="UP001595824">
    <property type="component" value="Unassembled WGS sequence"/>
</dbReference>
<evidence type="ECO:0000313" key="1">
    <source>
        <dbReference type="EMBL" id="MFC4328390.1"/>
    </source>
</evidence>
<reference evidence="2" key="1">
    <citation type="journal article" date="2019" name="Int. J. Syst. Evol. Microbiol.">
        <title>The Global Catalogue of Microorganisms (GCM) 10K type strain sequencing project: providing services to taxonomists for standard genome sequencing and annotation.</title>
        <authorList>
            <consortium name="The Broad Institute Genomics Platform"/>
            <consortium name="The Broad Institute Genome Sequencing Center for Infectious Disease"/>
            <person name="Wu L."/>
            <person name="Ma J."/>
        </authorList>
    </citation>
    <scope>NUCLEOTIDE SEQUENCE [LARGE SCALE GENOMIC DNA]</scope>
    <source>
        <strain evidence="2">PCU 347</strain>
    </source>
</reference>
<dbReference type="RefSeq" id="WP_381738605.1">
    <property type="nucleotide sequence ID" value="NZ_JBHSDP010000011.1"/>
</dbReference>
<keyword evidence="2" id="KW-1185">Reference proteome</keyword>
<organism evidence="1 2">
    <name type="scientific">Streptomyces andamanensis</name>
    <dbReference type="NCBI Taxonomy" id="1565035"/>
    <lineage>
        <taxon>Bacteria</taxon>
        <taxon>Bacillati</taxon>
        <taxon>Actinomycetota</taxon>
        <taxon>Actinomycetes</taxon>
        <taxon>Kitasatosporales</taxon>
        <taxon>Streptomycetaceae</taxon>
        <taxon>Streptomyces</taxon>
    </lineage>
</organism>
<protein>
    <submittedName>
        <fullName evidence="1">Uncharacterized protein</fullName>
    </submittedName>
</protein>